<feature type="domain" description="CCHC-type" evidence="3">
    <location>
        <begin position="31"/>
        <end position="46"/>
    </location>
</feature>
<organism evidence="4 5">
    <name type="scientific">Paspalum notatum var. saurae</name>
    <dbReference type="NCBI Taxonomy" id="547442"/>
    <lineage>
        <taxon>Eukaryota</taxon>
        <taxon>Viridiplantae</taxon>
        <taxon>Streptophyta</taxon>
        <taxon>Embryophyta</taxon>
        <taxon>Tracheophyta</taxon>
        <taxon>Spermatophyta</taxon>
        <taxon>Magnoliopsida</taxon>
        <taxon>Liliopsida</taxon>
        <taxon>Poales</taxon>
        <taxon>Poaceae</taxon>
        <taxon>PACMAD clade</taxon>
        <taxon>Panicoideae</taxon>
        <taxon>Andropogonodae</taxon>
        <taxon>Paspaleae</taxon>
        <taxon>Paspalinae</taxon>
        <taxon>Paspalum</taxon>
    </lineage>
</organism>
<dbReference type="PROSITE" id="PS50158">
    <property type="entry name" value="ZF_CCHC"/>
    <property type="match status" value="1"/>
</dbReference>
<dbReference type="InterPro" id="IPR036875">
    <property type="entry name" value="Znf_CCHC_sf"/>
</dbReference>
<reference evidence="4 5" key="1">
    <citation type="submission" date="2024-02" db="EMBL/GenBank/DDBJ databases">
        <title>High-quality chromosome-scale genome assembly of Pensacola bahiagrass (Paspalum notatum Flugge var. saurae).</title>
        <authorList>
            <person name="Vega J.M."/>
            <person name="Podio M."/>
            <person name="Orjuela J."/>
            <person name="Siena L.A."/>
            <person name="Pessino S.C."/>
            <person name="Combes M.C."/>
            <person name="Mariac C."/>
            <person name="Albertini E."/>
            <person name="Pupilli F."/>
            <person name="Ortiz J.P.A."/>
            <person name="Leblanc O."/>
        </authorList>
    </citation>
    <scope>NUCLEOTIDE SEQUENCE [LARGE SCALE GENOMIC DNA]</scope>
    <source>
        <strain evidence="4">R1</strain>
        <tissue evidence="4">Leaf</tissue>
    </source>
</reference>
<dbReference type="InterPro" id="IPR001878">
    <property type="entry name" value="Znf_CCHC"/>
</dbReference>
<name>A0AAQ3PPK7_PASNO</name>
<dbReference type="Proteomes" id="UP001341281">
    <property type="component" value="Chromosome 01"/>
</dbReference>
<dbReference type="SMART" id="SM00343">
    <property type="entry name" value="ZnF_C2HC"/>
    <property type="match status" value="1"/>
</dbReference>
<dbReference type="Pfam" id="PF13917">
    <property type="entry name" value="zf-CCHC_3"/>
    <property type="match status" value="1"/>
</dbReference>
<keyword evidence="5" id="KW-1185">Reference proteome</keyword>
<feature type="region of interest" description="Disordered" evidence="2">
    <location>
        <begin position="1"/>
        <end position="25"/>
    </location>
</feature>
<gene>
    <name evidence="4" type="ORF">U9M48_004187</name>
</gene>
<proteinExistence type="predicted"/>
<keyword evidence="1" id="KW-0479">Metal-binding</keyword>
<dbReference type="SUPFAM" id="SSF57756">
    <property type="entry name" value="Retrovirus zinc finger-like domains"/>
    <property type="match status" value="1"/>
</dbReference>
<sequence>MDTRDGRPDGRDGKDTRVGRPDSRRVSFRDRCRKCGEKGHWAHDCKAPRRQERAHLVEEEDDEGPAPLMARVRALRRWKPRRGEALDLHEPRAQVLLGEEKKVTKAEQGGGTSTLELATT</sequence>
<protein>
    <recommendedName>
        <fullName evidence="3">CCHC-type domain-containing protein</fullName>
    </recommendedName>
</protein>
<keyword evidence="1" id="KW-0862">Zinc</keyword>
<evidence type="ECO:0000256" key="2">
    <source>
        <dbReference type="SAM" id="MobiDB-lite"/>
    </source>
</evidence>
<evidence type="ECO:0000313" key="5">
    <source>
        <dbReference type="Proteomes" id="UP001341281"/>
    </source>
</evidence>
<evidence type="ECO:0000256" key="1">
    <source>
        <dbReference type="PROSITE-ProRule" id="PRU00047"/>
    </source>
</evidence>
<dbReference type="Gene3D" id="4.10.60.10">
    <property type="entry name" value="Zinc finger, CCHC-type"/>
    <property type="match status" value="1"/>
</dbReference>
<keyword evidence="1" id="KW-0863">Zinc-finger</keyword>
<dbReference type="AlphaFoldDB" id="A0AAQ3PPK7"/>
<dbReference type="EMBL" id="CP144745">
    <property type="protein sequence ID" value="WVZ53214.1"/>
    <property type="molecule type" value="Genomic_DNA"/>
</dbReference>
<dbReference type="GO" id="GO:0003676">
    <property type="term" value="F:nucleic acid binding"/>
    <property type="evidence" value="ECO:0007669"/>
    <property type="project" value="InterPro"/>
</dbReference>
<evidence type="ECO:0000259" key="3">
    <source>
        <dbReference type="PROSITE" id="PS50158"/>
    </source>
</evidence>
<feature type="region of interest" description="Disordered" evidence="2">
    <location>
        <begin position="99"/>
        <end position="120"/>
    </location>
</feature>
<dbReference type="GO" id="GO:0008270">
    <property type="term" value="F:zinc ion binding"/>
    <property type="evidence" value="ECO:0007669"/>
    <property type="project" value="UniProtKB-KW"/>
</dbReference>
<evidence type="ECO:0000313" key="4">
    <source>
        <dbReference type="EMBL" id="WVZ53214.1"/>
    </source>
</evidence>
<accession>A0AAQ3PPK7</accession>